<name>A0A564TIH9_9FIRM</name>
<accession>A0A564TIH9</accession>
<dbReference type="GO" id="GO:0007165">
    <property type="term" value="P:signal transduction"/>
    <property type="evidence" value="ECO:0007669"/>
    <property type="project" value="InterPro"/>
</dbReference>
<dbReference type="EMBL" id="CABHMY010000100">
    <property type="protein sequence ID" value="VUX07094.1"/>
    <property type="molecule type" value="Genomic_DNA"/>
</dbReference>
<dbReference type="Pfam" id="PF13676">
    <property type="entry name" value="TIR_2"/>
    <property type="match status" value="1"/>
</dbReference>
<protein>
    <submittedName>
        <fullName evidence="2">SEFIR domain protein</fullName>
    </submittedName>
</protein>
<feature type="domain" description="SEFIR" evidence="1">
    <location>
        <begin position="6"/>
        <end position="139"/>
    </location>
</feature>
<reference evidence="2 3" key="1">
    <citation type="submission" date="2019-07" db="EMBL/GenBank/DDBJ databases">
        <authorList>
            <person name="Hibberd C M."/>
            <person name="Gehrig L. J."/>
            <person name="Chang H.-W."/>
            <person name="Venkatesh S."/>
        </authorList>
    </citation>
    <scope>NUCLEOTIDE SEQUENCE [LARGE SCALE GENOMIC DNA]</scope>
    <source>
        <strain evidence="2">Faecalibacterium_prausnitzii_JG_BgPS064</strain>
    </source>
</reference>
<keyword evidence="3" id="KW-1185">Reference proteome</keyword>
<gene>
    <name evidence="2" type="ORF">FPPS064S07_00390</name>
</gene>
<dbReference type="AlphaFoldDB" id="A0A564TIH9"/>
<evidence type="ECO:0000313" key="3">
    <source>
        <dbReference type="Proteomes" id="UP000406184"/>
    </source>
</evidence>
<dbReference type="InterPro" id="IPR013568">
    <property type="entry name" value="SEFIR_dom"/>
</dbReference>
<dbReference type="InterPro" id="IPR000157">
    <property type="entry name" value="TIR_dom"/>
</dbReference>
<evidence type="ECO:0000313" key="2">
    <source>
        <dbReference type="EMBL" id="VUX07094.1"/>
    </source>
</evidence>
<sequence length="485" mass="56663">MVENVIPKVFISYSWTKSDLVLQVANRLMSHGVEVVLDKWDLKEGQDKYVFMEQCVNNSDITKVLIFCDKTYTEKANNRTGGVGDETVIISSEVYGKVTQEKFIPIITERDEEGKEYVPAYIKARIYIDFSNSDIFEEEYEKLVRNIYNKPLYRKPKLGKQPEWLDEEKSDLFPLTDLIRQIKGATSDKKKHSCANRFIDAYIEALKSYYKSIKNAGEEVYNQFLETKSIRDIFLDFLPALDEAEISISEVICPALEKMYNELTSAYGFESGSCQASDWDYEVYHIFIWELFIAIIAYLRHVGEYAEINAMITYTYFLRNSCLDRNVTEKNYCVFRHYSSLIEENYKPQTQYARKYTLLGDTICSQREKLPIYSSEALAEADLFLYQIRNAFQLIQSEKACVAPYWFPNLYVYAKKNPTEWTKIKSRKYCKKMFDLFDVQTIEELKKILSKCVSDKNAQMRYSGCWEFAPAILDVVKLEEIGSLN</sequence>
<dbReference type="RefSeq" id="WP_158398726.1">
    <property type="nucleotide sequence ID" value="NZ_CABHMY010000100.1"/>
</dbReference>
<dbReference type="InterPro" id="IPR035897">
    <property type="entry name" value="Toll_tir_struct_dom_sf"/>
</dbReference>
<proteinExistence type="predicted"/>
<evidence type="ECO:0000259" key="1">
    <source>
        <dbReference type="PROSITE" id="PS51534"/>
    </source>
</evidence>
<dbReference type="Gene3D" id="3.40.50.10140">
    <property type="entry name" value="Toll/interleukin-1 receptor homology (TIR) domain"/>
    <property type="match status" value="1"/>
</dbReference>
<dbReference type="SUPFAM" id="SSF52200">
    <property type="entry name" value="Toll/Interleukin receptor TIR domain"/>
    <property type="match status" value="1"/>
</dbReference>
<dbReference type="Proteomes" id="UP000406184">
    <property type="component" value="Unassembled WGS sequence"/>
</dbReference>
<organism evidence="2 3">
    <name type="scientific">Faecalibacterium prausnitzii</name>
    <dbReference type="NCBI Taxonomy" id="853"/>
    <lineage>
        <taxon>Bacteria</taxon>
        <taxon>Bacillati</taxon>
        <taxon>Bacillota</taxon>
        <taxon>Clostridia</taxon>
        <taxon>Eubacteriales</taxon>
        <taxon>Oscillospiraceae</taxon>
        <taxon>Faecalibacterium</taxon>
    </lineage>
</organism>
<dbReference type="PROSITE" id="PS51534">
    <property type="entry name" value="SEFIR"/>
    <property type="match status" value="1"/>
</dbReference>